<name>A0ABP9ULW2_9BACT</name>
<dbReference type="InterPro" id="IPR013424">
    <property type="entry name" value="Ice-binding_C"/>
</dbReference>
<organism evidence="3 4">
    <name type="scientific">Haloferula sargassicola</name>
    <dbReference type="NCBI Taxonomy" id="490096"/>
    <lineage>
        <taxon>Bacteria</taxon>
        <taxon>Pseudomonadati</taxon>
        <taxon>Verrucomicrobiota</taxon>
        <taxon>Verrucomicrobiia</taxon>
        <taxon>Verrucomicrobiales</taxon>
        <taxon>Verrucomicrobiaceae</taxon>
        <taxon>Haloferula</taxon>
    </lineage>
</organism>
<feature type="domain" description="Ice-binding protein C-terminal" evidence="2">
    <location>
        <begin position="240"/>
        <end position="262"/>
    </location>
</feature>
<keyword evidence="1" id="KW-0732">Signal</keyword>
<feature type="chain" id="PRO_5046381371" description="Ice-binding protein C-terminal domain-containing protein" evidence="1">
    <location>
        <begin position="16"/>
        <end position="263"/>
    </location>
</feature>
<feature type="signal peptide" evidence="1">
    <location>
        <begin position="1"/>
        <end position="15"/>
    </location>
</feature>
<evidence type="ECO:0000313" key="3">
    <source>
        <dbReference type="EMBL" id="GAA5481019.1"/>
    </source>
</evidence>
<dbReference type="Pfam" id="PF07589">
    <property type="entry name" value="PEP-CTERM"/>
    <property type="match status" value="1"/>
</dbReference>
<gene>
    <name evidence="3" type="ORF">Hsar01_00224</name>
</gene>
<evidence type="ECO:0000259" key="2">
    <source>
        <dbReference type="Pfam" id="PF07589"/>
    </source>
</evidence>
<proteinExistence type="predicted"/>
<sequence>MIGLSVATLAPTAHAAVTAGTSSGVGIDVGVSALSLVDLDVGPLAQSSGTAPAAYSTTNFVATVNSSVVLGSVAATDDGDGAINTSASSDVDGSSGAKLATSNATVNGLGVTLIPGIVLTPDFLSITSDTITSTSSSSGDFGSLVSTGSAIIENLSITIAGTDLLVGINNPSPNTVIVDAGGIAGLTIVLNEQIPSGDGISSTGMTTNALRVSLDAITVGAVSGLTGDIVIGQTTSGLAAVPEPAVSLLGGLGLIGLLRRRRS</sequence>
<protein>
    <recommendedName>
        <fullName evidence="2">Ice-binding protein C-terminal domain-containing protein</fullName>
    </recommendedName>
</protein>
<dbReference type="EMBL" id="BAABRI010000001">
    <property type="protein sequence ID" value="GAA5481019.1"/>
    <property type="molecule type" value="Genomic_DNA"/>
</dbReference>
<accession>A0ABP9ULW2</accession>
<dbReference type="Proteomes" id="UP001476282">
    <property type="component" value="Unassembled WGS sequence"/>
</dbReference>
<reference evidence="3 4" key="1">
    <citation type="submission" date="2024-02" db="EMBL/GenBank/DDBJ databases">
        <title>Haloferula sargassicola NBRC 104335.</title>
        <authorList>
            <person name="Ichikawa N."/>
            <person name="Katano-Makiyama Y."/>
            <person name="Hidaka K."/>
        </authorList>
    </citation>
    <scope>NUCLEOTIDE SEQUENCE [LARGE SCALE GENOMIC DNA]</scope>
    <source>
        <strain evidence="3 4">NBRC 104335</strain>
    </source>
</reference>
<evidence type="ECO:0000256" key="1">
    <source>
        <dbReference type="SAM" id="SignalP"/>
    </source>
</evidence>
<comment type="caution">
    <text evidence="3">The sequence shown here is derived from an EMBL/GenBank/DDBJ whole genome shotgun (WGS) entry which is preliminary data.</text>
</comment>
<keyword evidence="4" id="KW-1185">Reference proteome</keyword>
<evidence type="ECO:0000313" key="4">
    <source>
        <dbReference type="Proteomes" id="UP001476282"/>
    </source>
</evidence>